<sequence>MANLGAQRDQNIAVGERRSSRAVWRDSHDGVLAHFQNIIQVSILIRAEGLLDYTDAALMITRALGCSSESSEGKNLSDPVETRESESAGLCSDASAEVITFDTCVSAATRHMKRLPPSAREDGLQGLWKGERSVVGMQRLKADIRQPVEAFCLRAQPSPPAPSCSTQPANFASQPSN</sequence>
<dbReference type="AlphaFoldDB" id="A0A9D3SNI3"/>
<evidence type="ECO:0000313" key="3">
    <source>
        <dbReference type="Proteomes" id="UP000824219"/>
    </source>
</evidence>
<protein>
    <submittedName>
        <fullName evidence="2">Uncharacterized protein</fullName>
    </submittedName>
</protein>
<proteinExistence type="predicted"/>
<dbReference type="Proteomes" id="UP000824219">
    <property type="component" value="Linkage Group LG12"/>
</dbReference>
<name>A0A9D3SNI3_9TELE</name>
<dbReference type="EMBL" id="JAHKSW010000012">
    <property type="protein sequence ID" value="KAG7325848.1"/>
    <property type="molecule type" value="Genomic_DNA"/>
</dbReference>
<organism evidence="2 3">
    <name type="scientific">Hemibagrus wyckioides</name>
    <dbReference type="NCBI Taxonomy" id="337641"/>
    <lineage>
        <taxon>Eukaryota</taxon>
        <taxon>Metazoa</taxon>
        <taxon>Chordata</taxon>
        <taxon>Craniata</taxon>
        <taxon>Vertebrata</taxon>
        <taxon>Euteleostomi</taxon>
        <taxon>Actinopterygii</taxon>
        <taxon>Neopterygii</taxon>
        <taxon>Teleostei</taxon>
        <taxon>Ostariophysi</taxon>
        <taxon>Siluriformes</taxon>
        <taxon>Bagridae</taxon>
        <taxon>Hemibagrus</taxon>
    </lineage>
</organism>
<reference evidence="2 3" key="1">
    <citation type="submission" date="2021-06" db="EMBL/GenBank/DDBJ databases">
        <title>Chromosome-level genome assembly of the red-tail catfish (Hemibagrus wyckioides).</title>
        <authorList>
            <person name="Shao F."/>
        </authorList>
    </citation>
    <scope>NUCLEOTIDE SEQUENCE [LARGE SCALE GENOMIC DNA]</scope>
    <source>
        <strain evidence="2">EC202008001</strain>
        <tissue evidence="2">Blood</tissue>
    </source>
</reference>
<feature type="compositionally biased region" description="Polar residues" evidence="1">
    <location>
        <begin position="163"/>
        <end position="177"/>
    </location>
</feature>
<accession>A0A9D3SNI3</accession>
<keyword evidence="3" id="KW-1185">Reference proteome</keyword>
<feature type="region of interest" description="Disordered" evidence="1">
    <location>
        <begin position="155"/>
        <end position="177"/>
    </location>
</feature>
<evidence type="ECO:0000313" key="2">
    <source>
        <dbReference type="EMBL" id="KAG7325848.1"/>
    </source>
</evidence>
<evidence type="ECO:0000256" key="1">
    <source>
        <dbReference type="SAM" id="MobiDB-lite"/>
    </source>
</evidence>
<gene>
    <name evidence="2" type="ORF">KOW79_010773</name>
</gene>
<comment type="caution">
    <text evidence="2">The sequence shown here is derived from an EMBL/GenBank/DDBJ whole genome shotgun (WGS) entry which is preliminary data.</text>
</comment>